<dbReference type="EMBL" id="MAAX01000009">
    <property type="protein sequence ID" value="OUS21630.1"/>
    <property type="molecule type" value="Genomic_DNA"/>
</dbReference>
<dbReference type="AlphaFoldDB" id="A0A1Z8BGD4"/>
<gene>
    <name evidence="1" type="ORF">A9Q93_00380</name>
</gene>
<name>A0A1Z8BGD4_9FLAO</name>
<reference evidence="2" key="1">
    <citation type="journal article" date="2017" name="Proc. Natl. Acad. Sci. U.S.A.">
        <title>Simulation of Deepwater Horizon oil plume reveals substrate specialization within a complex community of hydrocarbon-degraders.</title>
        <authorList>
            <person name="Hu P."/>
            <person name="Dubinsky E.A."/>
            <person name="Probst A.J."/>
            <person name="Wang J."/>
            <person name="Sieber C.M.K."/>
            <person name="Tom L.M."/>
            <person name="Gardinali P."/>
            <person name="Banfield J.F."/>
            <person name="Atlas R.M."/>
            <person name="Andersen G.L."/>
        </authorList>
    </citation>
    <scope>NUCLEOTIDE SEQUENCE [LARGE SCALE GENOMIC DNA]</scope>
</reference>
<evidence type="ECO:0000313" key="2">
    <source>
        <dbReference type="Proteomes" id="UP000196102"/>
    </source>
</evidence>
<proteinExistence type="predicted"/>
<comment type="caution">
    <text evidence="1">The sequence shown here is derived from an EMBL/GenBank/DDBJ whole genome shotgun (WGS) entry which is preliminary data.</text>
</comment>
<evidence type="ECO:0000313" key="1">
    <source>
        <dbReference type="EMBL" id="OUS21630.1"/>
    </source>
</evidence>
<organism evidence="1 2">
    <name type="scientific">Nonlabens dokdonensis</name>
    <dbReference type="NCBI Taxonomy" id="328515"/>
    <lineage>
        <taxon>Bacteria</taxon>
        <taxon>Pseudomonadati</taxon>
        <taxon>Bacteroidota</taxon>
        <taxon>Flavobacteriia</taxon>
        <taxon>Flavobacteriales</taxon>
        <taxon>Flavobacteriaceae</taxon>
        <taxon>Nonlabens</taxon>
    </lineage>
</organism>
<accession>A0A1Z8BGD4</accession>
<protein>
    <submittedName>
        <fullName evidence="1">Uncharacterized protein</fullName>
    </submittedName>
</protein>
<sequence length="83" mass="8893">MGNQLISDNDNGHFLFDFSTDQSNSAKKGSCLQTTTGFSACMQCAFEECTSNWICTAVFAVKPIEVIAFSAALCGLNTIANLK</sequence>
<dbReference type="Proteomes" id="UP000196102">
    <property type="component" value="Unassembled WGS sequence"/>
</dbReference>